<keyword evidence="2" id="KW-0812">Transmembrane</keyword>
<evidence type="ECO:0000313" key="8">
    <source>
        <dbReference type="EMBL" id="CEN61721.1"/>
    </source>
</evidence>
<proteinExistence type="inferred from homology"/>
<keyword evidence="4" id="KW-0472">Membrane</keyword>
<dbReference type="InterPro" id="IPR052337">
    <property type="entry name" value="SAT4-like"/>
</dbReference>
<evidence type="ECO:0000256" key="4">
    <source>
        <dbReference type="ARBA" id="ARBA00023136"/>
    </source>
</evidence>
<keyword evidence="9" id="KW-1185">Reference proteome</keyword>
<feature type="region of interest" description="Disordered" evidence="6">
    <location>
        <begin position="97"/>
        <end position="138"/>
    </location>
</feature>
<evidence type="ECO:0000256" key="5">
    <source>
        <dbReference type="ARBA" id="ARBA00038359"/>
    </source>
</evidence>
<evidence type="ECO:0000256" key="6">
    <source>
        <dbReference type="SAM" id="MobiDB-lite"/>
    </source>
</evidence>
<dbReference type="PANTHER" id="PTHR33048:SF134">
    <property type="entry name" value="INTEGRAL MEMBRANE PROTEIN"/>
    <property type="match status" value="1"/>
</dbReference>
<protein>
    <recommendedName>
        <fullName evidence="7">Rhodopsin domain-containing protein</fullName>
    </recommendedName>
</protein>
<evidence type="ECO:0000313" key="9">
    <source>
        <dbReference type="Proteomes" id="UP000054771"/>
    </source>
</evidence>
<accession>A0A0U5A0K6</accession>
<dbReference type="PANTHER" id="PTHR33048">
    <property type="entry name" value="PTH11-LIKE INTEGRAL MEMBRANE PROTEIN (AFU_ORTHOLOGUE AFUA_5G11245)"/>
    <property type="match status" value="1"/>
</dbReference>
<dbReference type="AlphaFoldDB" id="A0A0U5A0K6"/>
<dbReference type="OrthoDB" id="5391602at2759"/>
<evidence type="ECO:0000256" key="1">
    <source>
        <dbReference type="ARBA" id="ARBA00004141"/>
    </source>
</evidence>
<evidence type="ECO:0000256" key="2">
    <source>
        <dbReference type="ARBA" id="ARBA00022692"/>
    </source>
</evidence>
<evidence type="ECO:0000256" key="3">
    <source>
        <dbReference type="ARBA" id="ARBA00022989"/>
    </source>
</evidence>
<keyword evidence="3" id="KW-1133">Transmembrane helix</keyword>
<dbReference type="OMA" id="HYNDMAL"/>
<dbReference type="GO" id="GO:0016020">
    <property type="term" value="C:membrane"/>
    <property type="evidence" value="ECO:0007669"/>
    <property type="project" value="UniProtKB-SubCell"/>
</dbReference>
<dbReference type="Proteomes" id="UP000054771">
    <property type="component" value="Unassembled WGS sequence"/>
</dbReference>
<name>A0A0U5A0K6_ASPCI</name>
<dbReference type="EMBL" id="CDMC01000006">
    <property type="protein sequence ID" value="CEN61721.1"/>
    <property type="molecule type" value="Genomic_DNA"/>
</dbReference>
<organism evidence="8 9">
    <name type="scientific">Aspergillus calidoustus</name>
    <dbReference type="NCBI Taxonomy" id="454130"/>
    <lineage>
        <taxon>Eukaryota</taxon>
        <taxon>Fungi</taxon>
        <taxon>Dikarya</taxon>
        <taxon>Ascomycota</taxon>
        <taxon>Pezizomycotina</taxon>
        <taxon>Eurotiomycetes</taxon>
        <taxon>Eurotiomycetidae</taxon>
        <taxon>Eurotiales</taxon>
        <taxon>Aspergillaceae</taxon>
        <taxon>Aspergillus</taxon>
        <taxon>Aspergillus subgen. Nidulantes</taxon>
    </lineage>
</organism>
<comment type="subcellular location">
    <subcellularLocation>
        <location evidence="1">Membrane</location>
        <topology evidence="1">Multi-pass membrane protein</topology>
    </subcellularLocation>
</comment>
<gene>
    <name evidence="8" type="ORF">ASPCAL08371</name>
</gene>
<dbReference type="Pfam" id="PF20684">
    <property type="entry name" value="Fung_rhodopsin"/>
    <property type="match status" value="1"/>
</dbReference>
<feature type="domain" description="Rhodopsin" evidence="7">
    <location>
        <begin position="1"/>
        <end position="86"/>
    </location>
</feature>
<feature type="compositionally biased region" description="Basic and acidic residues" evidence="6">
    <location>
        <begin position="109"/>
        <end position="138"/>
    </location>
</feature>
<evidence type="ECO:0000259" key="7">
    <source>
        <dbReference type="Pfam" id="PF20684"/>
    </source>
</evidence>
<dbReference type="InterPro" id="IPR049326">
    <property type="entry name" value="Rhodopsin_dom_fungi"/>
</dbReference>
<sequence>MPLPMVSRLKLPLGRKIKIAGDFLLRTMVVVVSITRMVMYIRVGTTFREHYNDMALDYTSPVFFWTNIKISLAVILACLPTLRPLWTVLSSQSRRASKASSNSKSNLHRPYDELKHDDCSRERERERERERRILEGKKQPTLDTLDRLESFTLGVDGNRRSGAGW</sequence>
<reference evidence="9" key="1">
    <citation type="journal article" date="2016" name="Genome Announc.">
        <title>Draft genome sequences of fungus Aspergillus calidoustus.</title>
        <authorList>
            <person name="Horn F."/>
            <person name="Linde J."/>
            <person name="Mattern D.J."/>
            <person name="Walther G."/>
            <person name="Guthke R."/>
            <person name="Scherlach K."/>
            <person name="Martin K."/>
            <person name="Brakhage A.A."/>
            <person name="Petzke L."/>
            <person name="Valiante V."/>
        </authorList>
    </citation>
    <scope>NUCLEOTIDE SEQUENCE [LARGE SCALE GENOMIC DNA]</scope>
    <source>
        <strain evidence="9">SF006504</strain>
    </source>
</reference>
<comment type="similarity">
    <text evidence="5">Belongs to the SAT4 family.</text>
</comment>